<evidence type="ECO:0000313" key="6">
    <source>
        <dbReference type="EMBL" id="BDG60988.1"/>
    </source>
</evidence>
<dbReference type="InterPro" id="IPR036291">
    <property type="entry name" value="NAD(P)-bd_dom_sf"/>
</dbReference>
<organism evidence="6 7">
    <name type="scientific">Caldinitratiruptor microaerophilus</name>
    <dbReference type="NCBI Taxonomy" id="671077"/>
    <lineage>
        <taxon>Bacteria</taxon>
        <taxon>Bacillati</taxon>
        <taxon>Bacillota</taxon>
        <taxon>Clostridia</taxon>
        <taxon>Eubacteriales</taxon>
        <taxon>Symbiobacteriaceae</taxon>
        <taxon>Caldinitratiruptor</taxon>
    </lineage>
</organism>
<proteinExistence type="inferred from homology"/>
<dbReference type="NCBIfam" id="NF003251">
    <property type="entry name" value="PRK04207.1"/>
    <property type="match status" value="1"/>
</dbReference>
<protein>
    <submittedName>
        <fullName evidence="6">Glyceraldehyde-3-phosphate dehydrogenase</fullName>
    </submittedName>
</protein>
<dbReference type="InterPro" id="IPR020828">
    <property type="entry name" value="GlycerAld_3-P_DH_NAD(P)-bd"/>
</dbReference>
<evidence type="ECO:0000256" key="4">
    <source>
        <dbReference type="PIRSR" id="PIRSR000149-1"/>
    </source>
</evidence>
<evidence type="ECO:0000259" key="5">
    <source>
        <dbReference type="SMART" id="SM00846"/>
    </source>
</evidence>
<dbReference type="InterPro" id="IPR020830">
    <property type="entry name" value="GlycerAld_3-P_DH_AS"/>
</dbReference>
<keyword evidence="7" id="KW-1185">Reference proteome</keyword>
<dbReference type="Pfam" id="PF01113">
    <property type="entry name" value="DapB_N"/>
    <property type="match status" value="1"/>
</dbReference>
<evidence type="ECO:0000313" key="7">
    <source>
        <dbReference type="Proteomes" id="UP001163687"/>
    </source>
</evidence>
<dbReference type="GO" id="GO:0050661">
    <property type="term" value="F:NADP binding"/>
    <property type="evidence" value="ECO:0007669"/>
    <property type="project" value="InterPro"/>
</dbReference>
<dbReference type="GO" id="GO:0008839">
    <property type="term" value="F:4-hydroxy-tetrahydrodipicolinate reductase"/>
    <property type="evidence" value="ECO:0007669"/>
    <property type="project" value="InterPro"/>
</dbReference>
<dbReference type="Gene3D" id="3.30.360.10">
    <property type="entry name" value="Dihydrodipicolinate Reductase, domain 2"/>
    <property type="match status" value="1"/>
</dbReference>
<dbReference type="PROSITE" id="PS00071">
    <property type="entry name" value="GAPDH"/>
    <property type="match status" value="1"/>
</dbReference>
<dbReference type="GO" id="GO:0005737">
    <property type="term" value="C:cytoplasm"/>
    <property type="evidence" value="ECO:0007669"/>
    <property type="project" value="InterPro"/>
</dbReference>
<dbReference type="KEGG" id="cmic:caldi_20780"/>
<dbReference type="AlphaFoldDB" id="A0AA35CMA3"/>
<dbReference type="GO" id="GO:0051287">
    <property type="term" value="F:NAD binding"/>
    <property type="evidence" value="ECO:0007669"/>
    <property type="project" value="InterPro"/>
</dbReference>
<dbReference type="EMBL" id="AP025628">
    <property type="protein sequence ID" value="BDG60988.1"/>
    <property type="molecule type" value="Genomic_DNA"/>
</dbReference>
<reference evidence="6" key="1">
    <citation type="submission" date="2022-03" db="EMBL/GenBank/DDBJ databases">
        <title>Complete genome sequence of Caldinitratiruptor microaerophilus.</title>
        <authorList>
            <person name="Mukaiyama R."/>
            <person name="Nishiyama T."/>
            <person name="Ueda K."/>
        </authorList>
    </citation>
    <scope>NUCLEOTIDE SEQUENCE</scope>
    <source>
        <strain evidence="6">JCM 16183</strain>
    </source>
</reference>
<dbReference type="Proteomes" id="UP001163687">
    <property type="component" value="Chromosome"/>
</dbReference>
<feature type="active site" description="Nucleophile" evidence="4">
    <location>
        <position position="144"/>
    </location>
</feature>
<dbReference type="InterPro" id="IPR020831">
    <property type="entry name" value="GlycerAld/Erythrose_P_DH"/>
</dbReference>
<dbReference type="Pfam" id="PF02800">
    <property type="entry name" value="Gp_dh_C"/>
    <property type="match status" value="1"/>
</dbReference>
<dbReference type="SUPFAM" id="SSF51735">
    <property type="entry name" value="NAD(P)-binding Rossmann-fold domains"/>
    <property type="match status" value="1"/>
</dbReference>
<dbReference type="CDD" id="cd02278">
    <property type="entry name" value="GAPDH_II_N"/>
    <property type="match status" value="1"/>
</dbReference>
<feature type="domain" description="Glyceraldehyde 3-phosphate dehydrogenase NAD(P) binding" evidence="5">
    <location>
        <begin position="6"/>
        <end position="144"/>
    </location>
</feature>
<dbReference type="InterPro" id="IPR020829">
    <property type="entry name" value="GlycerAld_3-P_DH_cat"/>
</dbReference>
<evidence type="ECO:0000256" key="1">
    <source>
        <dbReference type="ARBA" id="ARBA00022857"/>
    </source>
</evidence>
<accession>A0AA35CMA3</accession>
<dbReference type="NCBIfam" id="TIGR01546">
    <property type="entry name" value="GAPDH-II_archae"/>
    <property type="match status" value="1"/>
</dbReference>
<dbReference type="GO" id="GO:0016620">
    <property type="term" value="F:oxidoreductase activity, acting on the aldehyde or oxo group of donors, NAD or NADP as acceptor"/>
    <property type="evidence" value="ECO:0007669"/>
    <property type="project" value="InterPro"/>
</dbReference>
<keyword evidence="2" id="KW-0560">Oxidoreductase</keyword>
<dbReference type="CDD" id="cd18127">
    <property type="entry name" value="GAPDH_II_C"/>
    <property type="match status" value="1"/>
</dbReference>
<evidence type="ECO:0000256" key="2">
    <source>
        <dbReference type="ARBA" id="ARBA00023002"/>
    </source>
</evidence>
<dbReference type="GO" id="GO:0006096">
    <property type="term" value="P:glycolytic process"/>
    <property type="evidence" value="ECO:0007669"/>
    <property type="project" value="InterPro"/>
</dbReference>
<sequence>MNMRKIRVGITGYGTIGRRVADAVARQPDMELVGIAKVRPDYKARLIAERGYPLYGADEESLAALRAAGLPARGVVADLVAGCDVVVDTLPPKQASRLLPIYQASEARVIFQGGEPAGIAEVSFNAQSNYEAAVGRRTVRVVSCNTTGLCRALGTIDRAFGVEKARVVLARKATDPDDPDTGPVDAVVLDPAPAQLPSHHGRSVATVLPHLKVISMAAKVPTTHAHFHSLLITVKDRNVTAGAVVRAFEEATRVVLLDSREGFRSTAQVFDYARELGRSRSDLYELAVWRDSVTVVDDEVYFFMAVHQEAIVIPENVDAIRAVTGTMDRDESIRLTNRTLGILK</sequence>
<gene>
    <name evidence="6" type="ORF">caldi_20780</name>
</gene>
<dbReference type="HAMAP" id="MF_00559">
    <property type="entry name" value="G3P_dehdrog_arch"/>
    <property type="match status" value="1"/>
</dbReference>
<dbReference type="PIRSF" id="PIRSF000149">
    <property type="entry name" value="GAP_DH"/>
    <property type="match status" value="1"/>
</dbReference>
<dbReference type="InterPro" id="IPR000846">
    <property type="entry name" value="DapB_N"/>
</dbReference>
<dbReference type="GO" id="GO:0009089">
    <property type="term" value="P:lysine biosynthetic process via diaminopimelate"/>
    <property type="evidence" value="ECO:0007669"/>
    <property type="project" value="InterPro"/>
</dbReference>
<keyword evidence="3" id="KW-0520">NAD</keyword>
<dbReference type="SUPFAM" id="SSF55347">
    <property type="entry name" value="Glyceraldehyde-3-phosphate dehydrogenase-like, C-terminal domain"/>
    <property type="match status" value="1"/>
</dbReference>
<dbReference type="SMART" id="SM00846">
    <property type="entry name" value="Gp_dh_N"/>
    <property type="match status" value="1"/>
</dbReference>
<keyword evidence="1" id="KW-0521">NADP</keyword>
<dbReference type="InterPro" id="IPR006436">
    <property type="entry name" value="Glyceraldehyde-3-P_DH_2_arc"/>
</dbReference>
<dbReference type="Gene3D" id="3.40.50.720">
    <property type="entry name" value="NAD(P)-binding Rossmann-like Domain"/>
    <property type="match status" value="1"/>
</dbReference>
<evidence type="ECO:0000256" key="3">
    <source>
        <dbReference type="ARBA" id="ARBA00023027"/>
    </source>
</evidence>
<name>A0AA35CMA3_9FIRM</name>